<keyword evidence="6 9" id="KW-0648">Protein biosynthesis</keyword>
<dbReference type="Gene3D" id="3.40.50.620">
    <property type="entry name" value="HUPs"/>
    <property type="match status" value="1"/>
</dbReference>
<dbReference type="InterPro" id="IPR009080">
    <property type="entry name" value="tRNAsynth_Ia_anticodon-bd"/>
</dbReference>
<gene>
    <name evidence="9 14" type="primary">argS</name>
    <name evidence="14" type="ORF">MWN33_10060</name>
</gene>
<evidence type="ECO:0000256" key="9">
    <source>
        <dbReference type="HAMAP-Rule" id="MF_00123"/>
    </source>
</evidence>
<evidence type="ECO:0000313" key="15">
    <source>
        <dbReference type="Proteomes" id="UP001202867"/>
    </source>
</evidence>
<feature type="domain" description="Arginyl tRNA synthetase N-terminal" evidence="13">
    <location>
        <begin position="5"/>
        <end position="94"/>
    </location>
</feature>
<dbReference type="HAMAP" id="MF_00123">
    <property type="entry name" value="Arg_tRNA_synth"/>
    <property type="match status" value="1"/>
</dbReference>
<evidence type="ECO:0000256" key="3">
    <source>
        <dbReference type="ARBA" id="ARBA00022598"/>
    </source>
</evidence>
<comment type="subcellular location">
    <subcellularLocation>
        <location evidence="9">Cytoplasm</location>
    </subcellularLocation>
</comment>
<evidence type="ECO:0000256" key="8">
    <source>
        <dbReference type="ARBA" id="ARBA00049339"/>
    </source>
</evidence>
<evidence type="ECO:0000256" key="1">
    <source>
        <dbReference type="ARBA" id="ARBA00005594"/>
    </source>
</evidence>
<dbReference type="InterPro" id="IPR001278">
    <property type="entry name" value="Arg-tRNA-ligase"/>
</dbReference>
<dbReference type="NCBIfam" id="TIGR00456">
    <property type="entry name" value="argS"/>
    <property type="match status" value="1"/>
</dbReference>
<name>A0ABT0DM54_9HYPH</name>
<keyword evidence="4 9" id="KW-0547">Nucleotide-binding</keyword>
<protein>
    <recommendedName>
        <fullName evidence="9">Arginine--tRNA ligase</fullName>
        <ecNumber evidence="9">6.1.1.19</ecNumber>
    </recommendedName>
    <alternativeName>
        <fullName evidence="9">Arginyl-tRNA synthetase</fullName>
        <shortName evidence="9">ArgRS</shortName>
    </alternativeName>
</protein>
<comment type="catalytic activity">
    <reaction evidence="8 9">
        <text>tRNA(Arg) + L-arginine + ATP = L-arginyl-tRNA(Arg) + AMP + diphosphate</text>
        <dbReference type="Rhea" id="RHEA:20301"/>
        <dbReference type="Rhea" id="RHEA-COMP:9658"/>
        <dbReference type="Rhea" id="RHEA-COMP:9673"/>
        <dbReference type="ChEBI" id="CHEBI:30616"/>
        <dbReference type="ChEBI" id="CHEBI:32682"/>
        <dbReference type="ChEBI" id="CHEBI:33019"/>
        <dbReference type="ChEBI" id="CHEBI:78442"/>
        <dbReference type="ChEBI" id="CHEBI:78513"/>
        <dbReference type="ChEBI" id="CHEBI:456215"/>
        <dbReference type="EC" id="6.1.1.19"/>
    </reaction>
</comment>
<evidence type="ECO:0000259" key="12">
    <source>
        <dbReference type="SMART" id="SM00836"/>
    </source>
</evidence>
<keyword evidence="11" id="KW-0472">Membrane</keyword>
<dbReference type="Gene3D" id="3.30.1360.70">
    <property type="entry name" value="Arginyl tRNA synthetase N-terminal domain"/>
    <property type="match status" value="1"/>
</dbReference>
<evidence type="ECO:0000256" key="11">
    <source>
        <dbReference type="SAM" id="Phobius"/>
    </source>
</evidence>
<dbReference type="Pfam" id="PF00750">
    <property type="entry name" value="tRNA-synt_1d"/>
    <property type="match status" value="2"/>
</dbReference>
<dbReference type="SUPFAM" id="SSF47323">
    <property type="entry name" value="Anticodon-binding domain of a subclass of class I aminoacyl-tRNA synthetases"/>
    <property type="match status" value="1"/>
</dbReference>
<organism evidence="14 15">
    <name type="scientific">Ancylobacter koreensis</name>
    <dbReference type="NCBI Taxonomy" id="266121"/>
    <lineage>
        <taxon>Bacteria</taxon>
        <taxon>Pseudomonadati</taxon>
        <taxon>Pseudomonadota</taxon>
        <taxon>Alphaproteobacteria</taxon>
        <taxon>Hyphomicrobiales</taxon>
        <taxon>Xanthobacteraceae</taxon>
        <taxon>Ancylobacter</taxon>
    </lineage>
</organism>
<accession>A0ABT0DM54</accession>
<dbReference type="PANTHER" id="PTHR11956">
    <property type="entry name" value="ARGINYL-TRNA SYNTHETASE"/>
    <property type="match status" value="1"/>
</dbReference>
<keyword evidence="2 9" id="KW-0963">Cytoplasm</keyword>
<feature type="transmembrane region" description="Helical" evidence="11">
    <location>
        <begin position="559"/>
        <end position="581"/>
    </location>
</feature>
<dbReference type="Gene3D" id="1.10.730.10">
    <property type="entry name" value="Isoleucyl-tRNA Synthetase, Domain 1"/>
    <property type="match status" value="1"/>
</dbReference>
<dbReference type="InterPro" id="IPR035684">
    <property type="entry name" value="ArgRS_core"/>
</dbReference>
<evidence type="ECO:0000256" key="6">
    <source>
        <dbReference type="ARBA" id="ARBA00022917"/>
    </source>
</evidence>
<proteinExistence type="inferred from homology"/>
<dbReference type="SMART" id="SM01016">
    <property type="entry name" value="Arg_tRNA_synt_N"/>
    <property type="match status" value="1"/>
</dbReference>
<evidence type="ECO:0000313" key="14">
    <source>
        <dbReference type="EMBL" id="MCK0208373.1"/>
    </source>
</evidence>
<dbReference type="EC" id="6.1.1.19" evidence="9"/>
<dbReference type="SUPFAM" id="SSF55190">
    <property type="entry name" value="Arginyl-tRNA synthetase (ArgRS), N-terminal 'additional' domain"/>
    <property type="match status" value="1"/>
</dbReference>
<dbReference type="Pfam" id="PF05746">
    <property type="entry name" value="DALR_1"/>
    <property type="match status" value="1"/>
</dbReference>
<keyword evidence="3 9" id="KW-0436">Ligase</keyword>
<evidence type="ECO:0000259" key="13">
    <source>
        <dbReference type="SMART" id="SM01016"/>
    </source>
</evidence>
<dbReference type="Pfam" id="PF03485">
    <property type="entry name" value="Arg_tRNA_synt_N"/>
    <property type="match status" value="1"/>
</dbReference>
<dbReference type="InterPro" id="IPR008909">
    <property type="entry name" value="DALR_anticod-bd"/>
</dbReference>
<dbReference type="InterPro" id="IPR014729">
    <property type="entry name" value="Rossmann-like_a/b/a_fold"/>
</dbReference>
<dbReference type="PRINTS" id="PR01038">
    <property type="entry name" value="TRNASYNTHARG"/>
</dbReference>
<dbReference type="SUPFAM" id="SSF52374">
    <property type="entry name" value="Nucleotidylyl transferase"/>
    <property type="match status" value="1"/>
</dbReference>
<dbReference type="SMART" id="SM00836">
    <property type="entry name" value="DALR_1"/>
    <property type="match status" value="1"/>
</dbReference>
<feature type="short sequence motif" description="'HIGH' region" evidence="9">
    <location>
        <begin position="131"/>
        <end position="141"/>
    </location>
</feature>
<keyword evidence="5 9" id="KW-0067">ATP-binding</keyword>
<dbReference type="EMBL" id="JALKCG010000003">
    <property type="protein sequence ID" value="MCK0208373.1"/>
    <property type="molecule type" value="Genomic_DNA"/>
</dbReference>
<evidence type="ECO:0000256" key="2">
    <source>
        <dbReference type="ARBA" id="ARBA00022490"/>
    </source>
</evidence>
<dbReference type="InterPro" id="IPR036695">
    <property type="entry name" value="Arg-tRNA-synth_N_sf"/>
</dbReference>
<dbReference type="InterPro" id="IPR001412">
    <property type="entry name" value="aa-tRNA-synth_I_CS"/>
</dbReference>
<keyword evidence="11" id="KW-1133">Transmembrane helix</keyword>
<keyword evidence="15" id="KW-1185">Reference proteome</keyword>
<evidence type="ECO:0000256" key="4">
    <source>
        <dbReference type="ARBA" id="ARBA00022741"/>
    </source>
</evidence>
<comment type="similarity">
    <text evidence="1 9 10">Belongs to the class-I aminoacyl-tRNA synthetase family.</text>
</comment>
<keyword evidence="11" id="KW-0812">Transmembrane</keyword>
<comment type="subunit">
    <text evidence="9">Monomer.</text>
</comment>
<dbReference type="CDD" id="cd00671">
    <property type="entry name" value="ArgRS_core"/>
    <property type="match status" value="1"/>
</dbReference>
<evidence type="ECO:0000256" key="10">
    <source>
        <dbReference type="RuleBase" id="RU363038"/>
    </source>
</evidence>
<comment type="caution">
    <text evidence="14">The sequence shown here is derived from an EMBL/GenBank/DDBJ whole genome shotgun (WGS) entry which is preliminary data.</text>
</comment>
<dbReference type="Proteomes" id="UP001202867">
    <property type="component" value="Unassembled WGS sequence"/>
</dbReference>
<evidence type="ECO:0000256" key="5">
    <source>
        <dbReference type="ARBA" id="ARBA00022840"/>
    </source>
</evidence>
<dbReference type="GO" id="GO:0004814">
    <property type="term" value="F:arginine-tRNA ligase activity"/>
    <property type="evidence" value="ECO:0007669"/>
    <property type="project" value="UniProtKB-EC"/>
</dbReference>
<keyword evidence="7 9" id="KW-0030">Aminoacyl-tRNA synthetase</keyword>
<feature type="domain" description="DALR anticodon binding" evidence="12">
    <location>
        <begin position="456"/>
        <end position="587"/>
    </location>
</feature>
<evidence type="ECO:0000256" key="7">
    <source>
        <dbReference type="ARBA" id="ARBA00023146"/>
    </source>
</evidence>
<dbReference type="RefSeq" id="WP_247200370.1">
    <property type="nucleotide sequence ID" value="NZ_JALKCG010000003.1"/>
</dbReference>
<sequence>MNLFALFADHVRDAVSQLVAEGAVPAGIDTARVVVEPPREASHGDLATNAAMVLAKEAGMKPRDLAEKLTGKLAALPGVARVEVAGPGFINIALDGSYWPRVLAAVLTAGRDFGRADAGGGQKINVEYVSANPTGPMHVGHCRGAVFGDALANLLAFAGWQVTREYYINDAGAQVDVLARSAYLRYREALGEAITIPEGLYPGDYLVPVGKALVTKYGNTLLGKSEEEWLPPVRAIAIDAMMGMIRDDLAALNIHHEVFFSERTLHARPEGGSSIIDRMLESLRARDLVYEGRLPPPKGQPVEDWEDREQTLFRATQFGDDVDRPLMKSDGAYTYFAADIAYHKDKFDRGFKRMIDIWGADHGGYVKRMQAAVKAASDGQASLDVELCQLVRLLRNGEPVKMSKRAGDFVTLRDVVEEVGRDAVRFMMINRKNDAVLDFDLAKVIEQSRDNPVFYVQYAHARASSILRNAKEAFPDLPAEAGAFADAELSRLDDEGEIALVKLLASYPRIVEQAAAAREPHRLAFYLYELASGLHGQWNRGKDMPHLRFIIEDDRKSTYARLALVHAVALIIASGLSILGVDAPEEMR</sequence>
<dbReference type="PROSITE" id="PS00178">
    <property type="entry name" value="AA_TRNA_LIGASE_I"/>
    <property type="match status" value="1"/>
</dbReference>
<dbReference type="InterPro" id="IPR005148">
    <property type="entry name" value="Arg-tRNA-synth_N"/>
</dbReference>
<dbReference type="PANTHER" id="PTHR11956:SF5">
    <property type="entry name" value="ARGININE--TRNA LIGASE, CYTOPLASMIC"/>
    <property type="match status" value="1"/>
</dbReference>
<reference evidence="15" key="1">
    <citation type="submission" date="2023-07" db="EMBL/GenBank/DDBJ databases">
        <title>Ancylobacter moscoviensis sp. nov., facultatively methylotrophic bacteria from activated sludge and the reclassification of Starkeya novella (Starkey 1934) Kelly et al. 2000 as Ancylobacter novellus comb. nov., Starkeya koreensis Im et al. 2006 as Ancylobacter koreensis comb.nov., Angulomicrobium tetraedrale Vasil'eva et al. 1986 as Ancylobacter tetraedralis comb. nov., Angulomicrobium amanitiforme Fritz et al. 2004 as Ancylobacter amanitiformis comb. nov. and Methylorhabdus multivorans Doronina et al. 1996 as Ancylobacter multivorans comb. nov. and emended description of the genus Ancylobacter.</title>
        <authorList>
            <person name="Doronina N."/>
            <person name="Chemodurova A."/>
            <person name="Grouzdev D."/>
            <person name="Koziaeva V."/>
            <person name="Shi W."/>
            <person name="Wu L."/>
            <person name="Kaparullina E."/>
        </authorList>
    </citation>
    <scope>NUCLEOTIDE SEQUENCE [LARGE SCALE GENOMIC DNA]</scope>
    <source>
        <strain evidence="15">Jip08</strain>
    </source>
</reference>